<feature type="domain" description="Glyoxalase/fosfomycin resistance/dioxygenase" evidence="1">
    <location>
        <begin position="20"/>
        <end position="132"/>
    </location>
</feature>
<evidence type="ECO:0000259" key="1">
    <source>
        <dbReference type="Pfam" id="PF00903"/>
    </source>
</evidence>
<gene>
    <name evidence="2" type="ORF">SAMN05192543_102381</name>
</gene>
<dbReference type="EMBL" id="FOQU01000002">
    <property type="protein sequence ID" value="SFI19780.1"/>
    <property type="molecule type" value="Genomic_DNA"/>
</dbReference>
<dbReference type="CDD" id="cd07247">
    <property type="entry name" value="SgaA_N_like"/>
    <property type="match status" value="1"/>
</dbReference>
<dbReference type="InterPro" id="IPR029068">
    <property type="entry name" value="Glyas_Bleomycin-R_OHBP_Dase"/>
</dbReference>
<reference evidence="2 3" key="1">
    <citation type="submission" date="2016-10" db="EMBL/GenBank/DDBJ databases">
        <authorList>
            <person name="de Groot N.N."/>
        </authorList>
    </citation>
    <scope>NUCLEOTIDE SEQUENCE [LARGE SCALE GENOMIC DNA]</scope>
    <source>
        <strain evidence="2 3">LMG 23650</strain>
    </source>
</reference>
<dbReference type="Pfam" id="PF00903">
    <property type="entry name" value="Glyoxalase"/>
    <property type="match status" value="1"/>
</dbReference>
<dbReference type="InterPro" id="IPR052164">
    <property type="entry name" value="Anthracycline_SecMetBiosynth"/>
</dbReference>
<dbReference type="RefSeq" id="WP_091009962.1">
    <property type="nucleotide sequence ID" value="NZ_CP041745.1"/>
</dbReference>
<dbReference type="SUPFAM" id="SSF54593">
    <property type="entry name" value="Glyoxalase/Bleomycin resistance protein/Dihydroxybiphenyl dioxygenase"/>
    <property type="match status" value="1"/>
</dbReference>
<accession>A0A1I3G8H8</accession>
<dbReference type="Proteomes" id="UP000199548">
    <property type="component" value="Unassembled WGS sequence"/>
</dbReference>
<evidence type="ECO:0000313" key="3">
    <source>
        <dbReference type="Proteomes" id="UP000199548"/>
    </source>
</evidence>
<dbReference type="OrthoDB" id="8776491at2"/>
<sequence>MSTSTATEAAVATAAASRVIAWFEIPSTDFNRATRFYEAALDTQLQREVMGGVPMAIFGHEESATGGCIVYNPREIKPVSDGVLVYLNAEPSVREALERVERAGGKKDGMAVELPNNFGYVGFFIDTEGNRVGLHSLKLA</sequence>
<name>A0A1I3G8H8_9BURK</name>
<dbReference type="Gene3D" id="3.10.180.10">
    <property type="entry name" value="2,3-Dihydroxybiphenyl 1,2-Dioxygenase, domain 1"/>
    <property type="match status" value="1"/>
</dbReference>
<dbReference type="PANTHER" id="PTHR33993:SF2">
    <property type="entry name" value="VOC DOMAIN-CONTAINING PROTEIN"/>
    <property type="match status" value="1"/>
</dbReference>
<proteinExistence type="predicted"/>
<protein>
    <recommendedName>
        <fullName evidence="1">Glyoxalase/fosfomycin resistance/dioxygenase domain-containing protein</fullName>
    </recommendedName>
</protein>
<dbReference type="STRING" id="420953.SAMN05192543_102381"/>
<organism evidence="2 3">
    <name type="scientific">Paraburkholderia megapolitana</name>
    <dbReference type="NCBI Taxonomy" id="420953"/>
    <lineage>
        <taxon>Bacteria</taxon>
        <taxon>Pseudomonadati</taxon>
        <taxon>Pseudomonadota</taxon>
        <taxon>Betaproteobacteria</taxon>
        <taxon>Burkholderiales</taxon>
        <taxon>Burkholderiaceae</taxon>
        <taxon>Paraburkholderia</taxon>
    </lineage>
</organism>
<dbReference type="AlphaFoldDB" id="A0A1I3G8H8"/>
<dbReference type="InterPro" id="IPR004360">
    <property type="entry name" value="Glyas_Fos-R_dOase_dom"/>
</dbReference>
<dbReference type="PANTHER" id="PTHR33993">
    <property type="entry name" value="GLYOXALASE-RELATED"/>
    <property type="match status" value="1"/>
</dbReference>
<keyword evidence="3" id="KW-1185">Reference proteome</keyword>
<evidence type="ECO:0000313" key="2">
    <source>
        <dbReference type="EMBL" id="SFI19780.1"/>
    </source>
</evidence>